<protein>
    <submittedName>
        <fullName evidence="1">Uncharacterized protein</fullName>
    </submittedName>
</protein>
<proteinExistence type="predicted"/>
<reference evidence="1 2" key="1">
    <citation type="submission" date="2023-01" db="EMBL/GenBank/DDBJ databases">
        <authorList>
            <person name="Whitehead M."/>
        </authorList>
    </citation>
    <scope>NUCLEOTIDE SEQUENCE [LARGE SCALE GENOMIC DNA]</scope>
</reference>
<dbReference type="EMBL" id="CARXXK010000001">
    <property type="protein sequence ID" value="CAI6347092.1"/>
    <property type="molecule type" value="Genomic_DNA"/>
</dbReference>
<keyword evidence="2" id="KW-1185">Reference proteome</keyword>
<name>A0AAV0VV66_9HEMI</name>
<comment type="caution">
    <text evidence="1">The sequence shown here is derived from an EMBL/GenBank/DDBJ whole genome shotgun (WGS) entry which is preliminary data.</text>
</comment>
<evidence type="ECO:0000313" key="2">
    <source>
        <dbReference type="Proteomes" id="UP001160148"/>
    </source>
</evidence>
<evidence type="ECO:0000313" key="1">
    <source>
        <dbReference type="EMBL" id="CAI6347092.1"/>
    </source>
</evidence>
<dbReference type="Proteomes" id="UP001160148">
    <property type="component" value="Unassembled WGS sequence"/>
</dbReference>
<sequence length="75" mass="8311">MQDEHNNDLDTRSFGPAIKLFLAVPLPRYSFLFVPRPSETRLSLIPPGRIAASKFCGTNPAVLISSWPGSKLLEQ</sequence>
<organism evidence="1 2">
    <name type="scientific">Macrosiphum euphorbiae</name>
    <name type="common">potato aphid</name>
    <dbReference type="NCBI Taxonomy" id="13131"/>
    <lineage>
        <taxon>Eukaryota</taxon>
        <taxon>Metazoa</taxon>
        <taxon>Ecdysozoa</taxon>
        <taxon>Arthropoda</taxon>
        <taxon>Hexapoda</taxon>
        <taxon>Insecta</taxon>
        <taxon>Pterygota</taxon>
        <taxon>Neoptera</taxon>
        <taxon>Paraneoptera</taxon>
        <taxon>Hemiptera</taxon>
        <taxon>Sternorrhyncha</taxon>
        <taxon>Aphidomorpha</taxon>
        <taxon>Aphidoidea</taxon>
        <taxon>Aphididae</taxon>
        <taxon>Macrosiphini</taxon>
        <taxon>Macrosiphum</taxon>
    </lineage>
</organism>
<accession>A0AAV0VV66</accession>
<gene>
    <name evidence="1" type="ORF">MEUPH1_LOCUS3915</name>
</gene>
<dbReference type="AlphaFoldDB" id="A0AAV0VV66"/>